<evidence type="ECO:0000313" key="2">
    <source>
        <dbReference type="EMBL" id="KAF9764544.1"/>
    </source>
</evidence>
<evidence type="ECO:0000259" key="1">
    <source>
        <dbReference type="Pfam" id="PF12762"/>
    </source>
</evidence>
<proteinExistence type="predicted"/>
<feature type="domain" description="ISXO2-like transposase" evidence="1">
    <location>
        <begin position="1"/>
        <end position="78"/>
    </location>
</feature>
<name>A0A9P6H1B5_9MICR</name>
<dbReference type="InterPro" id="IPR024445">
    <property type="entry name" value="Tnp_ISXO2-like"/>
</dbReference>
<reference evidence="2 3" key="1">
    <citation type="journal article" date="2020" name="Genome Biol. Evol.">
        <title>Comparative genomics of strictly vertically transmitted, feminizing microsporidia endosymbionts of amphipod crustaceans.</title>
        <authorList>
            <person name="Cormier A."/>
            <person name="Chebbi M.A."/>
            <person name="Giraud I."/>
            <person name="Wattier R."/>
            <person name="Teixeira M."/>
            <person name="Gilbert C."/>
            <person name="Rigaud T."/>
            <person name="Cordaux R."/>
        </authorList>
    </citation>
    <scope>NUCLEOTIDE SEQUENCE [LARGE SCALE GENOMIC DNA]</scope>
    <source>
        <strain evidence="2 3">Ou3-Ou53</strain>
    </source>
</reference>
<dbReference type="PANTHER" id="PTHR47163">
    <property type="entry name" value="DDE_TNP_IS1595 DOMAIN-CONTAINING PROTEIN"/>
    <property type="match status" value="1"/>
</dbReference>
<accession>A0A9P6H1B5</accession>
<protein>
    <recommendedName>
        <fullName evidence="1">ISXO2-like transposase domain-containing protein</fullName>
    </recommendedName>
</protein>
<keyword evidence="3" id="KW-1185">Reference proteome</keyword>
<dbReference type="PANTHER" id="PTHR47163:SF2">
    <property type="entry name" value="SI:DKEY-17M8.2"/>
    <property type="match status" value="1"/>
</dbReference>
<dbReference type="AlphaFoldDB" id="A0A9P6H1B5"/>
<dbReference type="Pfam" id="PF12762">
    <property type="entry name" value="DDE_Tnp_IS1595"/>
    <property type="match status" value="1"/>
</dbReference>
<sequence>MVEKDRPGRIKLFRINDRSKTTLEKYIIKSVYKETKIHTDCWKGYYGLKHIFNNHSTANQFKYFKDSITHVHTNTIEGKIKIKNKIKCPLISLKSKKKVIKVMSFSSSLVEKPWLSGIQ</sequence>
<organism evidence="2 3">
    <name type="scientific">Nosema granulosis</name>
    <dbReference type="NCBI Taxonomy" id="83296"/>
    <lineage>
        <taxon>Eukaryota</taxon>
        <taxon>Fungi</taxon>
        <taxon>Fungi incertae sedis</taxon>
        <taxon>Microsporidia</taxon>
        <taxon>Nosematidae</taxon>
        <taxon>Nosema</taxon>
    </lineage>
</organism>
<dbReference type="Proteomes" id="UP000740883">
    <property type="component" value="Unassembled WGS sequence"/>
</dbReference>
<dbReference type="EMBL" id="SBJO01000017">
    <property type="protein sequence ID" value="KAF9764544.1"/>
    <property type="molecule type" value="Genomic_DNA"/>
</dbReference>
<evidence type="ECO:0000313" key="3">
    <source>
        <dbReference type="Proteomes" id="UP000740883"/>
    </source>
</evidence>
<dbReference type="InterPro" id="IPR053164">
    <property type="entry name" value="IS1016-like_transposase"/>
</dbReference>
<gene>
    <name evidence="2" type="ORF">NGRA_0466</name>
</gene>
<comment type="caution">
    <text evidence="2">The sequence shown here is derived from an EMBL/GenBank/DDBJ whole genome shotgun (WGS) entry which is preliminary data.</text>
</comment>